<protein>
    <recommendedName>
        <fullName evidence="2">AB hydrolase-1 domain-containing protein</fullName>
    </recommendedName>
</protein>
<sequence>MNIIFIPGLFAPAGYLDPLREVLEDAGHTVSGPGFVVNTLLSGEFQTLIETLDGIRGSVVLIGHSAGGMLATLAAAARLDVHGVIGLGSSVAGLVQLEVPHYEARSMLGGLLVPLVGPDEVKIFPVGHASLPFTACVQDWVLDKLEEIDA</sequence>
<dbReference type="EMBL" id="LAZR01024948">
    <property type="protein sequence ID" value="KKL73465.1"/>
    <property type="molecule type" value="Genomic_DNA"/>
</dbReference>
<name>A0A0F9GVQ3_9ZZZZ</name>
<dbReference type="SUPFAM" id="SSF53474">
    <property type="entry name" value="alpha/beta-Hydrolases"/>
    <property type="match status" value="1"/>
</dbReference>
<evidence type="ECO:0008006" key="2">
    <source>
        <dbReference type="Google" id="ProtNLM"/>
    </source>
</evidence>
<comment type="caution">
    <text evidence="1">The sequence shown here is derived from an EMBL/GenBank/DDBJ whole genome shotgun (WGS) entry which is preliminary data.</text>
</comment>
<dbReference type="Gene3D" id="3.40.50.1820">
    <property type="entry name" value="alpha/beta hydrolase"/>
    <property type="match status" value="1"/>
</dbReference>
<accession>A0A0F9GVQ3</accession>
<proteinExistence type="predicted"/>
<reference evidence="1" key="1">
    <citation type="journal article" date="2015" name="Nature">
        <title>Complex archaea that bridge the gap between prokaryotes and eukaryotes.</title>
        <authorList>
            <person name="Spang A."/>
            <person name="Saw J.H."/>
            <person name="Jorgensen S.L."/>
            <person name="Zaremba-Niedzwiedzka K."/>
            <person name="Martijn J."/>
            <person name="Lind A.E."/>
            <person name="van Eijk R."/>
            <person name="Schleper C."/>
            <person name="Guy L."/>
            <person name="Ettema T.J."/>
        </authorList>
    </citation>
    <scope>NUCLEOTIDE SEQUENCE</scope>
</reference>
<organism evidence="1">
    <name type="scientific">marine sediment metagenome</name>
    <dbReference type="NCBI Taxonomy" id="412755"/>
    <lineage>
        <taxon>unclassified sequences</taxon>
        <taxon>metagenomes</taxon>
        <taxon>ecological metagenomes</taxon>
    </lineage>
</organism>
<gene>
    <name evidence="1" type="ORF">LCGC14_2074600</name>
</gene>
<dbReference type="AlphaFoldDB" id="A0A0F9GVQ3"/>
<dbReference type="InterPro" id="IPR029058">
    <property type="entry name" value="AB_hydrolase_fold"/>
</dbReference>
<evidence type="ECO:0000313" key="1">
    <source>
        <dbReference type="EMBL" id="KKL73465.1"/>
    </source>
</evidence>